<protein>
    <recommendedName>
        <fullName evidence="3">SGNH hydrolase-type esterase domain-containing protein</fullName>
    </recommendedName>
</protein>
<name>A0A0G1WMA9_9BACT</name>
<evidence type="ECO:0008006" key="3">
    <source>
        <dbReference type="Google" id="ProtNLM"/>
    </source>
</evidence>
<dbReference type="InterPro" id="IPR036514">
    <property type="entry name" value="SGNH_hydro_sf"/>
</dbReference>
<dbReference type="EMBL" id="LCPF01000001">
    <property type="protein sequence ID" value="KKU91473.1"/>
    <property type="molecule type" value="Genomic_DNA"/>
</dbReference>
<dbReference type="SUPFAM" id="SSF52266">
    <property type="entry name" value="SGNH hydrolase"/>
    <property type="match status" value="1"/>
</dbReference>
<sequence length="396" mass="45405">MKDEVLKKAAISLIIFLLLLGLLEFGFRIRRSAIFRELPSAPDSAEGFGDLRGFLDYVKKLGDAQSFFYGTGAIYSPYTVTALKPNFGFKTKNIDYTTNSFGFRSKEMIVPKPKGDFRVFILGGSTVEGGFNEKWMISSYLEEELKKIIPSAEVINAGVVGYFSQQELALLETEISDLEPDLVIIFDGRNDLYYSILPDWKGRKNGDYFANQRILDSFVNYPSLRSLLAYDAKVLIKKSAFLTDLFRVAFRRHDFKVYPENARIKEAAIDLYLNNLKIEKEILDNKNIKGLFVFQPTLGYCKDNLSSYENSVLEYFRAVEKTNWIDQVKEYWPRVGKLMADIPDSQNVKISDLSCLFKDFKNTAYVDGVHYVPESYRLIAERLAKIIENNFLPKTL</sequence>
<comment type="caution">
    <text evidence="1">The sequence shown here is derived from an EMBL/GenBank/DDBJ whole genome shotgun (WGS) entry which is preliminary data.</text>
</comment>
<dbReference type="CDD" id="cd00229">
    <property type="entry name" value="SGNH_hydrolase"/>
    <property type="match status" value="1"/>
</dbReference>
<accession>A0A0G1WMA9</accession>
<evidence type="ECO:0000313" key="2">
    <source>
        <dbReference type="Proteomes" id="UP000034956"/>
    </source>
</evidence>
<dbReference type="Proteomes" id="UP000034956">
    <property type="component" value="Unassembled WGS sequence"/>
</dbReference>
<proteinExistence type="predicted"/>
<organism evidence="1 2">
    <name type="scientific">Candidatus Jorgensenbacteria bacterium GW2011_GWA1_48_11</name>
    <dbReference type="NCBI Taxonomy" id="1618660"/>
    <lineage>
        <taxon>Bacteria</taxon>
        <taxon>Candidatus Joergenseniibacteriota</taxon>
    </lineage>
</organism>
<reference evidence="1 2" key="1">
    <citation type="journal article" date="2015" name="Nature">
        <title>rRNA introns, odd ribosomes, and small enigmatic genomes across a large radiation of phyla.</title>
        <authorList>
            <person name="Brown C.T."/>
            <person name="Hug L.A."/>
            <person name="Thomas B.C."/>
            <person name="Sharon I."/>
            <person name="Castelle C.J."/>
            <person name="Singh A."/>
            <person name="Wilkins M.J."/>
            <person name="Williams K.H."/>
            <person name="Banfield J.F."/>
        </authorList>
    </citation>
    <scope>NUCLEOTIDE SEQUENCE [LARGE SCALE GENOMIC DNA]</scope>
</reference>
<dbReference type="AlphaFoldDB" id="A0A0G1WMA9"/>
<dbReference type="Gene3D" id="3.40.50.1110">
    <property type="entry name" value="SGNH hydrolase"/>
    <property type="match status" value="1"/>
</dbReference>
<evidence type="ECO:0000313" key="1">
    <source>
        <dbReference type="EMBL" id="KKU91473.1"/>
    </source>
</evidence>
<gene>
    <name evidence="1" type="ORF">UY23_C0001G0079</name>
</gene>